<evidence type="ECO:0000259" key="1">
    <source>
        <dbReference type="PROSITE" id="PS50011"/>
    </source>
</evidence>
<name>A0ABS3NX70_9BACI</name>
<dbReference type="GO" id="GO:0004674">
    <property type="term" value="F:protein serine/threonine kinase activity"/>
    <property type="evidence" value="ECO:0007669"/>
    <property type="project" value="UniProtKB-KW"/>
</dbReference>
<dbReference type="InterPro" id="IPR011009">
    <property type="entry name" value="Kinase-like_dom_sf"/>
</dbReference>
<dbReference type="Gene3D" id="1.10.510.10">
    <property type="entry name" value="Transferase(Phosphotransferase) domain 1"/>
    <property type="match status" value="1"/>
</dbReference>
<keyword evidence="2" id="KW-0723">Serine/threonine-protein kinase</keyword>
<gene>
    <name evidence="2" type="ORF">J4P90_09810</name>
</gene>
<dbReference type="Proteomes" id="UP000677611">
    <property type="component" value="Unassembled WGS sequence"/>
</dbReference>
<dbReference type="PROSITE" id="PS50011">
    <property type="entry name" value="PROTEIN_KINASE_DOM"/>
    <property type="match status" value="1"/>
</dbReference>
<protein>
    <submittedName>
        <fullName evidence="2">Serine/threonine protein kinase</fullName>
    </submittedName>
</protein>
<evidence type="ECO:0000313" key="2">
    <source>
        <dbReference type="EMBL" id="MBO1625537.1"/>
    </source>
</evidence>
<comment type="caution">
    <text evidence="2">The sequence shown here is derived from an EMBL/GenBank/DDBJ whole genome shotgun (WGS) entry which is preliminary data.</text>
</comment>
<dbReference type="EMBL" id="JAGDQJ010000011">
    <property type="protein sequence ID" value="MBO1625537.1"/>
    <property type="molecule type" value="Genomic_DNA"/>
</dbReference>
<dbReference type="InterPro" id="IPR000719">
    <property type="entry name" value="Prot_kinase_dom"/>
</dbReference>
<keyword evidence="2" id="KW-0418">Kinase</keyword>
<reference evidence="2 3" key="1">
    <citation type="submission" date="2021-03" db="EMBL/GenBank/DDBJ databases">
        <title>Identification of novel Bacillus strains.</title>
        <authorList>
            <person name="Xiao Z."/>
            <person name="Li Y."/>
            <person name="Shen J."/>
        </authorList>
    </citation>
    <scope>NUCLEOTIDE SEQUENCE [LARGE SCALE GENOMIC DNA]</scope>
    <source>
        <strain evidence="2 3">SY8</strain>
    </source>
</reference>
<keyword evidence="2" id="KW-0808">Transferase</keyword>
<evidence type="ECO:0000313" key="3">
    <source>
        <dbReference type="Proteomes" id="UP000677611"/>
    </source>
</evidence>
<dbReference type="SUPFAM" id="SSF56112">
    <property type="entry name" value="Protein kinase-like (PK-like)"/>
    <property type="match status" value="1"/>
</dbReference>
<sequence>MNGIPITIHLNDVTFQLKEQHDFNWLASLGKIFAVFDQQDSGNICFGIEKNGKKMLVKFAGAKTMNYAGNPADAIVTLKQAMLLYEELKHNYLVELIDHFEVQNGYVAIFNWFNGECLHSHCSFPTPTNYSDPNSPFYRYKQLSIEERLTSLDHIFSFHVHVERKNYVAIDFYDGSILYDFKTNKIKICDIDLYKKKPYINTMGRLWGSSRFMSPEEFELGAVIDEKTNVFNMGATAFVLLGGGRNHTFAKWEAGKELYDVVSRAVDKNRNQRYTSVEEFYLEWEFARNKMSMKK</sequence>
<dbReference type="RefSeq" id="WP_026590934.1">
    <property type="nucleotide sequence ID" value="NZ_JAGDQJ010000011.1"/>
</dbReference>
<proteinExistence type="predicted"/>
<feature type="domain" description="Protein kinase" evidence="1">
    <location>
        <begin position="18"/>
        <end position="295"/>
    </location>
</feature>
<keyword evidence="3" id="KW-1185">Reference proteome</keyword>
<organism evidence="2 3">
    <name type="scientific">Bacillus arachidis</name>
    <dbReference type="NCBI Taxonomy" id="2819290"/>
    <lineage>
        <taxon>Bacteria</taxon>
        <taxon>Bacillati</taxon>
        <taxon>Bacillota</taxon>
        <taxon>Bacilli</taxon>
        <taxon>Bacillales</taxon>
        <taxon>Bacillaceae</taxon>
        <taxon>Bacillus</taxon>
    </lineage>
</organism>
<accession>A0ABS3NX70</accession>